<evidence type="ECO:0000313" key="2">
    <source>
        <dbReference type="EMBL" id="KAF7198418.1"/>
    </source>
</evidence>
<protein>
    <recommendedName>
        <fullName evidence="4">F-box domain-containing protein</fullName>
    </recommendedName>
</protein>
<feature type="region of interest" description="Disordered" evidence="1">
    <location>
        <begin position="354"/>
        <end position="442"/>
    </location>
</feature>
<gene>
    <name evidence="2" type="ORF">HII31_00157</name>
</gene>
<dbReference type="Proteomes" id="UP000660729">
    <property type="component" value="Unassembled WGS sequence"/>
</dbReference>
<dbReference type="CDD" id="cd09917">
    <property type="entry name" value="F-box_SF"/>
    <property type="match status" value="1"/>
</dbReference>
<keyword evidence="3" id="KW-1185">Reference proteome</keyword>
<evidence type="ECO:0008006" key="4">
    <source>
        <dbReference type="Google" id="ProtNLM"/>
    </source>
</evidence>
<evidence type="ECO:0000256" key="1">
    <source>
        <dbReference type="SAM" id="MobiDB-lite"/>
    </source>
</evidence>
<name>A0A8H6VN37_9PEZI</name>
<proteinExistence type="predicted"/>
<dbReference type="EMBL" id="JABCIY010000001">
    <property type="protein sequence ID" value="KAF7198418.1"/>
    <property type="molecule type" value="Genomic_DNA"/>
</dbReference>
<comment type="caution">
    <text evidence="2">The sequence shown here is derived from an EMBL/GenBank/DDBJ whole genome shotgun (WGS) entry which is preliminary data.</text>
</comment>
<accession>A0A8H6VN37</accession>
<dbReference type="AlphaFoldDB" id="A0A8H6VN37"/>
<dbReference type="OrthoDB" id="3650798at2759"/>
<evidence type="ECO:0000313" key="3">
    <source>
        <dbReference type="Proteomes" id="UP000660729"/>
    </source>
</evidence>
<organism evidence="2 3">
    <name type="scientific">Pseudocercospora fuligena</name>
    <dbReference type="NCBI Taxonomy" id="685502"/>
    <lineage>
        <taxon>Eukaryota</taxon>
        <taxon>Fungi</taxon>
        <taxon>Dikarya</taxon>
        <taxon>Ascomycota</taxon>
        <taxon>Pezizomycotina</taxon>
        <taxon>Dothideomycetes</taxon>
        <taxon>Dothideomycetidae</taxon>
        <taxon>Mycosphaerellales</taxon>
        <taxon>Mycosphaerellaceae</taxon>
        <taxon>Pseudocercospora</taxon>
    </lineage>
</organism>
<feature type="compositionally biased region" description="Polar residues" evidence="1">
    <location>
        <begin position="386"/>
        <end position="395"/>
    </location>
</feature>
<reference evidence="2" key="1">
    <citation type="submission" date="2020-04" db="EMBL/GenBank/DDBJ databases">
        <title>Draft genome resource of the tomato pathogen Pseudocercospora fuligena.</title>
        <authorList>
            <person name="Zaccaron A."/>
        </authorList>
    </citation>
    <scope>NUCLEOTIDE SEQUENCE</scope>
    <source>
        <strain evidence="2">PF001</strain>
    </source>
</reference>
<sequence>MHSAISFYYSGDLCSSRNIEESSISYEQLQEILRHQQELDSSLQIARECLTADRNANEDASQAVAAAQSHGIHANKLLKRIWDLVPSLKHTSDRTAAKAQEVFATPELLEDILSRLTSHDKLQAMQVQRTWRDTVLGSVRLKRELGLIPFEDGKYYSAFSHRFREARRYDPLLPGGSYVDDDPEYFEWDKTSEYSFWAWNQRVFEDPNLLEIRIRMQTSVELGSRVASMRLCDPPITAVKVFPGGRVNCQHEDAIWGDTLESSVDCFTVGELLQLAQRVRAEHSKCMFGYSDVEFVAGVKLSEDDMIMVERRRMEQQAIARRNDRRAVRQSREAEEERARESIDAWQYEDLGRSRTERDEGVNGGTNRYSDEDEVFDDRSVDDVQDTYNSQNDGQSIKERQGDDGDQQSIRQGDAPPVEDEKEGSGQGFDESSTEEGARKYK</sequence>